<dbReference type="Pfam" id="PF25478">
    <property type="entry name" value="EGF_Mua-3"/>
    <property type="match status" value="1"/>
</dbReference>
<dbReference type="CDD" id="cd00054">
    <property type="entry name" value="EGF_CA"/>
    <property type="match status" value="10"/>
</dbReference>
<dbReference type="GO" id="GO:0098733">
    <property type="term" value="C:hemidesmosome associated protein complex"/>
    <property type="evidence" value="ECO:0007669"/>
    <property type="project" value="EnsemblMetazoa"/>
</dbReference>
<dbReference type="Pfam" id="PF25314">
    <property type="entry name" value="TNFR_nem"/>
    <property type="match status" value="1"/>
</dbReference>
<feature type="domain" description="EGF-like" evidence="10">
    <location>
        <begin position="1536"/>
        <end position="1573"/>
    </location>
</feature>
<keyword evidence="5" id="KW-0325">Glycoprotein</keyword>
<dbReference type="SMART" id="SM00327">
    <property type="entry name" value="VWA"/>
    <property type="match status" value="1"/>
</dbReference>
<dbReference type="InterPro" id="IPR036364">
    <property type="entry name" value="SEA_dom_sf"/>
</dbReference>
<organism evidence="12 13">
    <name type="scientific">Onchocerca volvulus</name>
    <dbReference type="NCBI Taxonomy" id="6282"/>
    <lineage>
        <taxon>Eukaryota</taxon>
        <taxon>Metazoa</taxon>
        <taxon>Ecdysozoa</taxon>
        <taxon>Nematoda</taxon>
        <taxon>Chromadorea</taxon>
        <taxon>Rhabditida</taxon>
        <taxon>Spirurina</taxon>
        <taxon>Spiruromorpha</taxon>
        <taxon>Filarioidea</taxon>
        <taxon>Onchocercidae</taxon>
        <taxon>Onchocerca</taxon>
    </lineage>
</organism>
<dbReference type="FunFam" id="3.40.50.410:FF:000047">
    <property type="entry name" value="von Willebrand factor A domain containing 2"/>
    <property type="match status" value="1"/>
</dbReference>
<feature type="domain" description="EGF-like" evidence="10">
    <location>
        <begin position="981"/>
        <end position="1020"/>
    </location>
</feature>
<evidence type="ECO:0000313" key="12">
    <source>
        <dbReference type="EnsemblMetazoa" id="OVOC7745.1"/>
    </source>
</evidence>
<evidence type="ECO:0000256" key="6">
    <source>
        <dbReference type="PROSITE-ProRule" id="PRU00076"/>
    </source>
</evidence>
<dbReference type="PROSITE" id="PS00010">
    <property type="entry name" value="ASX_HYDROXYL"/>
    <property type="match status" value="13"/>
</dbReference>
<dbReference type="SMART" id="SM00181">
    <property type="entry name" value="EGF"/>
    <property type="match status" value="24"/>
</dbReference>
<dbReference type="PROSITE" id="PS00022">
    <property type="entry name" value="EGF_1"/>
    <property type="match status" value="1"/>
</dbReference>
<feature type="domain" description="EGF-like" evidence="10">
    <location>
        <begin position="373"/>
        <end position="411"/>
    </location>
</feature>
<dbReference type="SMART" id="SM00200">
    <property type="entry name" value="SEA"/>
    <property type="match status" value="1"/>
</dbReference>
<reference evidence="13" key="1">
    <citation type="submission" date="2013-10" db="EMBL/GenBank/DDBJ databases">
        <title>Genome sequencing of Onchocerca volvulus.</title>
        <authorList>
            <person name="Cotton J."/>
            <person name="Tsai J."/>
            <person name="Stanley E."/>
            <person name="Tracey A."/>
            <person name="Holroyd N."/>
            <person name="Lustigman S."/>
            <person name="Berriman M."/>
        </authorList>
    </citation>
    <scope>NUCLEOTIDE SEQUENCE</scope>
</reference>
<feature type="compositionally biased region" description="Basic and acidic residues" evidence="7">
    <location>
        <begin position="1897"/>
        <end position="1911"/>
    </location>
</feature>
<dbReference type="Pfam" id="PF23427">
    <property type="entry name" value="EGF_4"/>
    <property type="match status" value="1"/>
</dbReference>
<dbReference type="GO" id="GO:0030056">
    <property type="term" value="C:hemidesmosome"/>
    <property type="evidence" value="ECO:0007669"/>
    <property type="project" value="EnsemblMetazoa"/>
</dbReference>
<reference evidence="12" key="2">
    <citation type="submission" date="2022-06" db="UniProtKB">
        <authorList>
            <consortium name="EnsemblMetazoa"/>
        </authorList>
    </citation>
    <scope>IDENTIFICATION</scope>
</reference>
<dbReference type="InterPro" id="IPR002035">
    <property type="entry name" value="VWF_A"/>
</dbReference>
<feature type="compositionally biased region" description="Polar residues" evidence="7">
    <location>
        <begin position="1866"/>
        <end position="1876"/>
    </location>
</feature>
<dbReference type="PRINTS" id="PR00453">
    <property type="entry name" value="VWFADOMAIN"/>
</dbReference>
<feature type="region of interest" description="Disordered" evidence="7">
    <location>
        <begin position="1829"/>
        <end position="1939"/>
    </location>
</feature>
<evidence type="ECO:0000313" key="13">
    <source>
        <dbReference type="Proteomes" id="UP000024404"/>
    </source>
</evidence>
<keyword evidence="8" id="KW-0812">Transmembrane</keyword>
<evidence type="ECO:0000256" key="8">
    <source>
        <dbReference type="SAM" id="Phobius"/>
    </source>
</evidence>
<feature type="compositionally biased region" description="Acidic residues" evidence="7">
    <location>
        <begin position="1879"/>
        <end position="1896"/>
    </location>
</feature>
<sequence>MSFHSLYLRCVFEKLKNSDSIIISILNILGYQNFLQMKPRDLWHSLLLIARCVFILVAEQSSSNTNLFECQVDDPLACNQSRYEVCIFRNGIYRCECPQNVGRSIDGRCILRNECAEARLNDCHQNAECIDQTEGYTCRCLQGFADVSQNRESKPGRICRREVNECADPSKYNIDCSGNARCQDTAESFTCICNSGFTDISAHYSLLPGRKCVENIDECRNGMNDCSPDAECIDQPVGYICKCKEGFVDASSNTTHYPGRQCIAPKIPNYINAAANSQQMQFRCHPIFKPDCSMNRVCSGNQLGMHSCQCPSPSILTPSGQCKTFNRCEKNHDCDLVAICSNTYDGYECQCPPGYLDVSPDPLRLPGRKCTRLINECGTNKHDCSPYATCVDTLESYLCYCNIGYTDVSSRYDLKPGRRCAQSMNHCANPLANSCDENADCVTLPDGYTCVCATGYVDVSSNAKLPPGRVCTLQTQCPAQPTDLVFLIDGSGSIGSDTFHKEVLRFVKDFIELFDVSPQQTHVAVIQYSDLIRHEFDLNEYSSVQQLKQAIDGIEYLTGLTRTGAAIQHLTDEVFSERRGARPLGSGVPRIVVVITDGRSQDDVMIPVQIAKMKQIRLFAVGVTNHALDSELEMISGIILFVLLSLECLTCSKKHTFHVNAFEDLNARLRSAIQKVTCPSIIPSPILPPMFHDNCNLQTHDGCDRSRNQICAVKSGKPCCTCPTAFELHPITRVCGGDLCNPQVVSSCPSPEICQRTPHGNYRCTCPSHAMRNQKSGVCTTKHQPSMPGVKPDSDECGQGQPCKENEQCATVSYGKQICQCLPGYTIGPSGKCQTTGTCQPYLPNACDQRRNEECLPDGHGGFTCQCPANQVRHPVTQICLVDECASGIHDCDRNANCINTDEKYICTCREGYIDESPDQARKPGRVCRPQANECVQGTHNCSENADCINLPKGFLCRCKPNYVDFSPNPQYFGGTSCKPLVDECADKSLNTCSQNAICIDTMESYKCKCKEGFIDHDELRNPGRVCEPANRLCETSQNDCDKNAKCIEKDINEYICICEPGFIDRSPDPNKPGRICLERICTDPSKHDCHPAAVCTEVATPERYTCSCRNGYIDMDTRKPGRICKELVNECLDPSLNDCDPKATCHDLQEGYKCTCPPNSKDLSVDSQKPGRKCSVLVNECANPNLNNCSRFANCIDREDGYECICKDGYRDENPAKPGTDCKSMVNECESPNLNNCDQNAKCVDTEEGYRCECIPPYVDQNPSEPGTICRKEGLPCGELTCQEDLGEICSDDQMCVCPDGQKRSGPGEKCRPVESWSLPLWVIRQNNNELNYNDNLANPSSYQYKELVKAFEKGIAESYANTPLKNGFVVAEVREITRPSDFIKDWDKGILYNFTVHFVRGSVASPPRVFTDLLDYITKQNKFEIGKSSQYISPIQANPFDNCYRSDCHPDAKCTSTPTGYICECPDTHRDLNPANPGHECLSYTGVNECERKEWNECDEHARCIDQERLYRCECIKPYVNAAPPGKLPGSVCRLDYCADVNFCPANTTCQNLEGGPECVCKEGYMDIRSSPRLAELNIPKNVYCLRIQDVNECELGLTNCSAVAICTDLPFGYKCRCPDGYVDGNPEEPGRICAAQLCGLCNGHGDCIYDEATKNVTCSCVGGYTGEFCEIEPAKTLLLLFLILAVLLLLLSLCCCMYFCSKLRCFRRRPQRSIGSGQEILSSDYYSIPRAKLKRREVDETGAPAEASSRQLQRYLDDGGSISGESSGSSVQFERRIITDITTHEIKKTIYHDPETGRAIYEVTATASSSAGDGGNSQFLRPAIEIESEQRAGEPERFTRSSDSERTFPGGSGRGTIRESGSREYTSTRTTRQMADDYDEREAYSQEEEVDDAVFDRTTKLSSRHDFMPSEYGHGGTERRRNEMSTTTKSHETSYY</sequence>
<dbReference type="Pfam" id="PF00092">
    <property type="entry name" value="VWA"/>
    <property type="match status" value="1"/>
</dbReference>
<feature type="domain" description="EGF-like" evidence="10">
    <location>
        <begin position="793"/>
        <end position="834"/>
    </location>
</feature>
<dbReference type="Pfam" id="PF01390">
    <property type="entry name" value="SEA"/>
    <property type="match status" value="1"/>
</dbReference>
<dbReference type="PROSITE" id="PS01187">
    <property type="entry name" value="EGF_CA"/>
    <property type="match status" value="2"/>
</dbReference>
<feature type="domain" description="EGF-like" evidence="10">
    <location>
        <begin position="1030"/>
        <end position="1069"/>
    </location>
</feature>
<dbReference type="PROSITE" id="PS50026">
    <property type="entry name" value="EGF_3"/>
    <property type="match status" value="18"/>
</dbReference>
<dbReference type="SMART" id="SM00179">
    <property type="entry name" value="EGF_CA"/>
    <property type="match status" value="19"/>
</dbReference>
<dbReference type="SUPFAM" id="SSF53300">
    <property type="entry name" value="vWA-like"/>
    <property type="match status" value="1"/>
</dbReference>
<feature type="disulfide bond" evidence="6">
    <location>
        <begin position="1644"/>
        <end position="1661"/>
    </location>
</feature>
<feature type="domain" description="EGF-like" evidence="10">
    <location>
        <begin position="111"/>
        <end position="150"/>
    </location>
</feature>
<feature type="domain" description="EGF-like" evidence="10">
    <location>
        <begin position="881"/>
        <end position="919"/>
    </location>
</feature>
<feature type="domain" description="EGF-like" evidence="10">
    <location>
        <begin position="1226"/>
        <end position="1265"/>
    </location>
</feature>
<dbReference type="EMBL" id="CMVM020000231">
    <property type="status" value="NOT_ANNOTATED_CDS"/>
    <property type="molecule type" value="Genomic_DNA"/>
</dbReference>
<keyword evidence="2" id="KW-0732">Signal</keyword>
<evidence type="ECO:0000256" key="5">
    <source>
        <dbReference type="ARBA" id="ARBA00023180"/>
    </source>
</evidence>
<dbReference type="PANTHER" id="PTHR24050">
    <property type="entry name" value="PA14 DOMAIN-CONTAINING PROTEIN"/>
    <property type="match status" value="1"/>
</dbReference>
<evidence type="ECO:0000259" key="11">
    <source>
        <dbReference type="PROSITE" id="PS50234"/>
    </source>
</evidence>
<evidence type="ECO:0000256" key="2">
    <source>
        <dbReference type="ARBA" id="ARBA00022729"/>
    </source>
</evidence>
<dbReference type="PROSITE" id="PS01186">
    <property type="entry name" value="EGF_2"/>
    <property type="match status" value="2"/>
</dbReference>
<dbReference type="InterPro" id="IPR013032">
    <property type="entry name" value="EGF-like_CS"/>
</dbReference>
<dbReference type="InterPro" id="IPR052235">
    <property type="entry name" value="Nephronectin_domain"/>
</dbReference>
<evidence type="ECO:0000256" key="4">
    <source>
        <dbReference type="ARBA" id="ARBA00023157"/>
    </source>
</evidence>
<dbReference type="Pfam" id="PF12661">
    <property type="entry name" value="hEGF"/>
    <property type="match status" value="1"/>
</dbReference>
<name>A0A8R1Y0N5_ONCVO</name>
<evidence type="ECO:0000259" key="9">
    <source>
        <dbReference type="PROSITE" id="PS50024"/>
    </source>
</evidence>
<dbReference type="EnsemblMetazoa" id="OVOC7745.1">
    <property type="protein sequence ID" value="OVOC7745.1"/>
    <property type="gene ID" value="WBGene00244554"/>
</dbReference>
<accession>A0A8R1Y0N5</accession>
<feature type="domain" description="EGF-like" evidence="10">
    <location>
        <begin position="215"/>
        <end position="253"/>
    </location>
</feature>
<feature type="domain" description="EGF-like" evidence="10">
    <location>
        <begin position="1128"/>
        <end position="1167"/>
    </location>
</feature>
<feature type="compositionally biased region" description="Basic and acidic residues" evidence="7">
    <location>
        <begin position="1919"/>
        <end position="1939"/>
    </location>
</feature>
<dbReference type="Proteomes" id="UP000024404">
    <property type="component" value="Unassembled WGS sequence"/>
</dbReference>
<evidence type="ECO:0000256" key="3">
    <source>
        <dbReference type="ARBA" id="ARBA00022737"/>
    </source>
</evidence>
<dbReference type="InterPro" id="IPR018097">
    <property type="entry name" value="EGF_Ca-bd_CS"/>
</dbReference>
<feature type="domain" description="EGF-like" evidence="10">
    <location>
        <begin position="324"/>
        <end position="361"/>
    </location>
</feature>
<dbReference type="InterPro" id="IPR057353">
    <property type="entry name" value="TNFR_nem"/>
</dbReference>
<dbReference type="InterPro" id="IPR000152">
    <property type="entry name" value="EGF-type_Asp/Asn_hydroxyl_site"/>
</dbReference>
<dbReference type="GO" id="GO:0005509">
    <property type="term" value="F:calcium ion binding"/>
    <property type="evidence" value="ECO:0007669"/>
    <property type="project" value="InterPro"/>
</dbReference>
<dbReference type="FunFam" id="2.10.25.10:FF:000038">
    <property type="entry name" value="Fibrillin 2"/>
    <property type="match status" value="1"/>
</dbReference>
<feature type="disulfide bond" evidence="6">
    <location>
        <begin position="1663"/>
        <end position="1672"/>
    </location>
</feature>
<dbReference type="PANTHER" id="PTHR24050:SF28">
    <property type="entry name" value="UROMODULIN-LIKE"/>
    <property type="match status" value="1"/>
</dbReference>
<protein>
    <recommendedName>
        <fullName evidence="14">Transmembrane cell adhesion receptor mua-3</fullName>
    </recommendedName>
</protein>
<dbReference type="Pfam" id="PF07645">
    <property type="entry name" value="EGF_CA"/>
    <property type="match status" value="11"/>
</dbReference>
<dbReference type="InterPro" id="IPR036465">
    <property type="entry name" value="vWFA_dom_sf"/>
</dbReference>
<dbReference type="InterPro" id="IPR056590">
    <property type="entry name" value="Mua-3/Mup-4_EGF"/>
</dbReference>
<dbReference type="Gene3D" id="3.40.50.410">
    <property type="entry name" value="von Willebrand factor, type A domain"/>
    <property type="match status" value="1"/>
</dbReference>
<keyword evidence="8" id="KW-0472">Membrane</keyword>
<dbReference type="PROSITE" id="PS50024">
    <property type="entry name" value="SEA"/>
    <property type="match status" value="1"/>
</dbReference>
<dbReference type="SUPFAM" id="SSF82671">
    <property type="entry name" value="SEA domain"/>
    <property type="match status" value="1"/>
</dbReference>
<keyword evidence="1 6" id="KW-0245">EGF-like domain</keyword>
<dbReference type="Pfam" id="PF00008">
    <property type="entry name" value="EGF"/>
    <property type="match status" value="2"/>
</dbReference>
<evidence type="ECO:0000259" key="10">
    <source>
        <dbReference type="PROSITE" id="PS50026"/>
    </source>
</evidence>
<comment type="caution">
    <text evidence="6">Lacks conserved residue(s) required for the propagation of feature annotation.</text>
</comment>
<feature type="transmembrane region" description="Helical" evidence="8">
    <location>
        <begin position="1680"/>
        <end position="1703"/>
    </location>
</feature>
<feature type="domain" description="EGF-like" evidence="10">
    <location>
        <begin position="423"/>
        <end position="462"/>
    </location>
</feature>
<keyword evidence="3" id="KW-0677">Repeat</keyword>
<evidence type="ECO:0000256" key="7">
    <source>
        <dbReference type="SAM" id="MobiDB-lite"/>
    </source>
</evidence>
<dbReference type="AlphaFoldDB" id="A0A8R1Y0N5"/>
<dbReference type="InterPro" id="IPR049883">
    <property type="entry name" value="NOTCH1_EGF-like"/>
</dbReference>
<dbReference type="InterPro" id="IPR000742">
    <property type="entry name" value="EGF"/>
</dbReference>
<dbReference type="Gene3D" id="2.10.25.10">
    <property type="entry name" value="Laminin"/>
    <property type="match status" value="17"/>
</dbReference>
<feature type="domain" description="EGF-like" evidence="10">
    <location>
        <begin position="162"/>
        <end position="203"/>
    </location>
</feature>
<feature type="domain" description="SEA" evidence="9">
    <location>
        <begin position="1314"/>
        <end position="1439"/>
    </location>
</feature>
<keyword evidence="4 6" id="KW-1015">Disulfide bond</keyword>
<feature type="domain" description="EGF-like" evidence="10">
    <location>
        <begin position="931"/>
        <end position="971"/>
    </location>
</feature>
<dbReference type="InterPro" id="IPR000082">
    <property type="entry name" value="SEA_dom"/>
</dbReference>
<keyword evidence="8" id="KW-1133">Transmembrane helix</keyword>
<dbReference type="FunFam" id="2.10.25.10:FF:000291">
    <property type="entry name" value="Transmembrane matrix receptor MUP-4"/>
    <property type="match status" value="1"/>
</dbReference>
<feature type="domain" description="VWFA" evidence="11">
    <location>
        <begin position="483"/>
        <end position="673"/>
    </location>
</feature>
<keyword evidence="13" id="KW-1185">Reference proteome</keyword>
<dbReference type="SUPFAM" id="SSF57184">
    <property type="entry name" value="Growth factor receptor domain"/>
    <property type="match status" value="3"/>
</dbReference>
<dbReference type="InterPro" id="IPR009030">
    <property type="entry name" value="Growth_fac_rcpt_cys_sf"/>
</dbReference>
<feature type="domain" description="EGF-like" evidence="10">
    <location>
        <begin position="1592"/>
        <end position="1630"/>
    </location>
</feature>
<evidence type="ECO:0008006" key="14">
    <source>
        <dbReference type="Google" id="ProtNLM"/>
    </source>
</evidence>
<dbReference type="InterPro" id="IPR001881">
    <property type="entry name" value="EGF-like_Ca-bd_dom"/>
</dbReference>
<dbReference type="SUPFAM" id="SSF57196">
    <property type="entry name" value="EGF/Laminin"/>
    <property type="match status" value="2"/>
</dbReference>
<feature type="compositionally biased region" description="Basic and acidic residues" evidence="7">
    <location>
        <begin position="1831"/>
        <end position="1849"/>
    </location>
</feature>
<feature type="domain" description="EGF-like" evidence="10">
    <location>
        <begin position="1441"/>
        <end position="1477"/>
    </location>
</feature>
<dbReference type="PROSITE" id="PS50234">
    <property type="entry name" value="VWFA"/>
    <property type="match status" value="1"/>
</dbReference>
<feature type="domain" description="EGF-like" evidence="10">
    <location>
        <begin position="1637"/>
        <end position="1673"/>
    </location>
</feature>
<evidence type="ECO:0000256" key="1">
    <source>
        <dbReference type="ARBA" id="ARBA00022536"/>
    </source>
</evidence>
<feature type="domain" description="EGF-like" evidence="10">
    <location>
        <begin position="1178"/>
        <end position="1217"/>
    </location>
</feature>
<proteinExistence type="predicted"/>